<keyword evidence="1" id="KW-0812">Transmembrane</keyword>
<dbReference type="EMBL" id="BKCJ011311913">
    <property type="protein sequence ID" value="GFD19078.1"/>
    <property type="molecule type" value="Genomic_DNA"/>
</dbReference>
<keyword evidence="1" id="KW-1133">Transmembrane helix</keyword>
<protein>
    <submittedName>
        <fullName evidence="2">Uncharacterized protein</fullName>
    </submittedName>
</protein>
<sequence length="76" mass="8975">MGNGARRISLWMWWSESLFAYVVWIFLPFLSYSVAPQYLLSFRNEDTIFDPGISICHSFMPDVPHRSGTFMKFNVY</sequence>
<dbReference type="AlphaFoldDB" id="A0A699UCY9"/>
<comment type="caution">
    <text evidence="2">The sequence shown here is derived from an EMBL/GenBank/DDBJ whole genome shotgun (WGS) entry which is preliminary data.</text>
</comment>
<feature type="transmembrane region" description="Helical" evidence="1">
    <location>
        <begin position="18"/>
        <end position="35"/>
    </location>
</feature>
<name>A0A699UCY9_TANCI</name>
<accession>A0A699UCY9</accession>
<gene>
    <name evidence="2" type="ORF">Tci_891047</name>
</gene>
<evidence type="ECO:0000313" key="2">
    <source>
        <dbReference type="EMBL" id="GFD19078.1"/>
    </source>
</evidence>
<reference evidence="2" key="1">
    <citation type="journal article" date="2019" name="Sci. Rep.">
        <title>Draft genome of Tanacetum cinerariifolium, the natural source of mosquito coil.</title>
        <authorList>
            <person name="Yamashiro T."/>
            <person name="Shiraishi A."/>
            <person name="Satake H."/>
            <person name="Nakayama K."/>
        </authorList>
    </citation>
    <scope>NUCLEOTIDE SEQUENCE</scope>
</reference>
<evidence type="ECO:0000256" key="1">
    <source>
        <dbReference type="SAM" id="Phobius"/>
    </source>
</evidence>
<proteinExistence type="predicted"/>
<keyword evidence="1" id="KW-0472">Membrane</keyword>
<organism evidence="2">
    <name type="scientific">Tanacetum cinerariifolium</name>
    <name type="common">Dalmatian daisy</name>
    <name type="synonym">Chrysanthemum cinerariifolium</name>
    <dbReference type="NCBI Taxonomy" id="118510"/>
    <lineage>
        <taxon>Eukaryota</taxon>
        <taxon>Viridiplantae</taxon>
        <taxon>Streptophyta</taxon>
        <taxon>Embryophyta</taxon>
        <taxon>Tracheophyta</taxon>
        <taxon>Spermatophyta</taxon>
        <taxon>Magnoliopsida</taxon>
        <taxon>eudicotyledons</taxon>
        <taxon>Gunneridae</taxon>
        <taxon>Pentapetalae</taxon>
        <taxon>asterids</taxon>
        <taxon>campanulids</taxon>
        <taxon>Asterales</taxon>
        <taxon>Asteraceae</taxon>
        <taxon>Asteroideae</taxon>
        <taxon>Anthemideae</taxon>
        <taxon>Anthemidinae</taxon>
        <taxon>Tanacetum</taxon>
    </lineage>
</organism>